<evidence type="ECO:0000259" key="1">
    <source>
        <dbReference type="Pfam" id="PF13682"/>
    </source>
</evidence>
<proteinExistence type="predicted"/>
<evidence type="ECO:0000313" key="2">
    <source>
        <dbReference type="EMBL" id="SBT04073.1"/>
    </source>
</evidence>
<feature type="domain" description="Chemoreceptor zinc-binding" evidence="1">
    <location>
        <begin position="14"/>
        <end position="82"/>
    </location>
</feature>
<keyword evidence="3" id="KW-1185">Reference proteome</keyword>
<dbReference type="STRING" id="1860102.ACCAA_130051"/>
<evidence type="ECO:0000313" key="3">
    <source>
        <dbReference type="Proteomes" id="UP000199169"/>
    </source>
</evidence>
<gene>
    <name evidence="2" type="ORF">ACCAA_130051</name>
</gene>
<organism evidence="2 3">
    <name type="scientific">Candidatus Accumulibacter aalborgensis</name>
    <dbReference type="NCBI Taxonomy" id="1860102"/>
    <lineage>
        <taxon>Bacteria</taxon>
        <taxon>Pseudomonadati</taxon>
        <taxon>Pseudomonadota</taxon>
        <taxon>Betaproteobacteria</taxon>
        <taxon>Candidatus Accumulibacter</taxon>
    </lineage>
</organism>
<dbReference type="Gene3D" id="1.20.120.30">
    <property type="entry name" value="Aspartate receptor, ligand-binding domain"/>
    <property type="match status" value="1"/>
</dbReference>
<dbReference type="Proteomes" id="UP000199169">
    <property type="component" value="Unassembled WGS sequence"/>
</dbReference>
<dbReference type="AlphaFoldDB" id="A0A1A8XJF7"/>
<sequence length="123" mass="13967">MNDVVDIEAAIGQHAVWMTHLRNAVLGAYSGMDREYIRADNQCEFGKWLYGSHLSAEQRVSEYFQAVQRLHAEFHQLAARVLDLAASGRMVEAYSLLYGEYVTMSGRLVIAMRAWQEKLKAGQ</sequence>
<protein>
    <recommendedName>
        <fullName evidence="1">Chemoreceptor zinc-binding domain-containing protein</fullName>
    </recommendedName>
</protein>
<dbReference type="InterPro" id="IPR025991">
    <property type="entry name" value="Chemoreceptor_zinc-bind_dom"/>
</dbReference>
<accession>A0A1A8XJF7</accession>
<name>A0A1A8XJF7_9PROT</name>
<reference evidence="2 3" key="1">
    <citation type="submission" date="2016-06" db="EMBL/GenBank/DDBJ databases">
        <authorList>
            <person name="Kjaerup R.B."/>
            <person name="Dalgaard T.S."/>
            <person name="Juul-Madsen H.R."/>
        </authorList>
    </citation>
    <scope>NUCLEOTIDE SEQUENCE [LARGE SCALE GENOMIC DNA]</scope>
    <source>
        <strain evidence="2">3</strain>
    </source>
</reference>
<dbReference type="EMBL" id="FLQX01000035">
    <property type="protein sequence ID" value="SBT04073.1"/>
    <property type="molecule type" value="Genomic_DNA"/>
</dbReference>
<dbReference type="Pfam" id="PF13682">
    <property type="entry name" value="CZB"/>
    <property type="match status" value="1"/>
</dbReference>